<sequence>MGAYLAHQALGDDALQRAGNEVGLHPQVHQPVDGGKGVVCVNGGEHQVARHGGAQGDLGGFAVADFADGHNVRVLPQHGPQAGGEGKAGFFVDLHLVDPVDVVFHRVLQGDKVHRFGVQLPDHGVHGGGFA</sequence>
<proteinExistence type="predicted"/>
<accession>A0A645GQU0</accession>
<dbReference type="EMBL" id="VSSQ01079856">
    <property type="protein sequence ID" value="MPN29258.1"/>
    <property type="molecule type" value="Genomic_DNA"/>
</dbReference>
<comment type="caution">
    <text evidence="1">The sequence shown here is derived from an EMBL/GenBank/DDBJ whole genome shotgun (WGS) entry which is preliminary data.</text>
</comment>
<protein>
    <submittedName>
        <fullName evidence="1">Uncharacterized protein</fullName>
    </submittedName>
</protein>
<reference evidence="1" key="1">
    <citation type="submission" date="2019-08" db="EMBL/GenBank/DDBJ databases">
        <authorList>
            <person name="Kucharzyk K."/>
            <person name="Murdoch R.W."/>
            <person name="Higgins S."/>
            <person name="Loffler F."/>
        </authorList>
    </citation>
    <scope>NUCLEOTIDE SEQUENCE</scope>
</reference>
<dbReference type="AlphaFoldDB" id="A0A645GQU0"/>
<gene>
    <name evidence="1" type="ORF">SDC9_176709</name>
</gene>
<name>A0A645GQU0_9ZZZZ</name>
<organism evidence="1">
    <name type="scientific">bioreactor metagenome</name>
    <dbReference type="NCBI Taxonomy" id="1076179"/>
    <lineage>
        <taxon>unclassified sequences</taxon>
        <taxon>metagenomes</taxon>
        <taxon>ecological metagenomes</taxon>
    </lineage>
</organism>
<evidence type="ECO:0000313" key="1">
    <source>
        <dbReference type="EMBL" id="MPN29258.1"/>
    </source>
</evidence>